<dbReference type="Proteomes" id="UP000001542">
    <property type="component" value="Unassembled WGS sequence"/>
</dbReference>
<reference evidence="2" key="1">
    <citation type="submission" date="2006-10" db="EMBL/GenBank/DDBJ databases">
        <authorList>
            <person name="Amadeo P."/>
            <person name="Zhao Q."/>
            <person name="Wortman J."/>
            <person name="Fraser-Liggett C."/>
            <person name="Carlton J."/>
        </authorList>
    </citation>
    <scope>NUCLEOTIDE SEQUENCE</scope>
    <source>
        <strain evidence="2">G3</strain>
    </source>
</reference>
<accession>A2ESY5</accession>
<name>A2ESY5_TRIV3</name>
<reference evidence="2" key="2">
    <citation type="journal article" date="2007" name="Science">
        <title>Draft genome sequence of the sexually transmitted pathogen Trichomonas vaginalis.</title>
        <authorList>
            <person name="Carlton J.M."/>
            <person name="Hirt R.P."/>
            <person name="Silva J.C."/>
            <person name="Delcher A.L."/>
            <person name="Schatz M."/>
            <person name="Zhao Q."/>
            <person name="Wortman J.R."/>
            <person name="Bidwell S.L."/>
            <person name="Alsmark U.C.M."/>
            <person name="Besteiro S."/>
            <person name="Sicheritz-Ponten T."/>
            <person name="Noel C.J."/>
            <person name="Dacks J.B."/>
            <person name="Foster P.G."/>
            <person name="Simillion C."/>
            <person name="Van de Peer Y."/>
            <person name="Miranda-Saavedra D."/>
            <person name="Barton G.J."/>
            <person name="Westrop G.D."/>
            <person name="Mueller S."/>
            <person name="Dessi D."/>
            <person name="Fiori P.L."/>
            <person name="Ren Q."/>
            <person name="Paulsen I."/>
            <person name="Zhang H."/>
            <person name="Bastida-Corcuera F.D."/>
            <person name="Simoes-Barbosa A."/>
            <person name="Brown M.T."/>
            <person name="Hayes R.D."/>
            <person name="Mukherjee M."/>
            <person name="Okumura C.Y."/>
            <person name="Schneider R."/>
            <person name="Smith A.J."/>
            <person name="Vanacova S."/>
            <person name="Villalvazo M."/>
            <person name="Haas B.J."/>
            <person name="Pertea M."/>
            <person name="Feldblyum T.V."/>
            <person name="Utterback T.R."/>
            <person name="Shu C.L."/>
            <person name="Osoegawa K."/>
            <person name="de Jong P.J."/>
            <person name="Hrdy I."/>
            <person name="Horvathova L."/>
            <person name="Zubacova Z."/>
            <person name="Dolezal P."/>
            <person name="Malik S.B."/>
            <person name="Logsdon J.M. Jr."/>
            <person name="Henze K."/>
            <person name="Gupta A."/>
            <person name="Wang C.C."/>
            <person name="Dunne R.L."/>
            <person name="Upcroft J.A."/>
            <person name="Upcroft P."/>
            <person name="White O."/>
            <person name="Salzberg S.L."/>
            <person name="Tang P."/>
            <person name="Chiu C.-H."/>
            <person name="Lee Y.-S."/>
            <person name="Embley T.M."/>
            <person name="Coombs G.H."/>
            <person name="Mottram J.C."/>
            <person name="Tachezy J."/>
            <person name="Fraser-Liggett C.M."/>
            <person name="Johnson P.J."/>
        </authorList>
    </citation>
    <scope>NUCLEOTIDE SEQUENCE [LARGE SCALE GENOMIC DNA]</scope>
    <source>
        <strain evidence="2">G3</strain>
    </source>
</reference>
<protein>
    <submittedName>
        <fullName evidence="2">Uncharacterized protein</fullName>
    </submittedName>
</protein>
<evidence type="ECO:0000256" key="1">
    <source>
        <dbReference type="SAM" id="MobiDB-lite"/>
    </source>
</evidence>
<keyword evidence="3" id="KW-1185">Reference proteome</keyword>
<evidence type="ECO:0000313" key="3">
    <source>
        <dbReference type="Proteomes" id="UP000001542"/>
    </source>
</evidence>
<dbReference type="RefSeq" id="XP_001316466.1">
    <property type="nucleotide sequence ID" value="XM_001316431.1"/>
</dbReference>
<dbReference type="KEGG" id="tva:4762097"/>
<evidence type="ECO:0000313" key="2">
    <source>
        <dbReference type="EMBL" id="EAY04243.1"/>
    </source>
</evidence>
<dbReference type="EMBL" id="DS113481">
    <property type="protein sequence ID" value="EAY04243.1"/>
    <property type="molecule type" value="Genomic_DNA"/>
</dbReference>
<proteinExistence type="predicted"/>
<dbReference type="VEuPathDB" id="TrichDB:TVAGG3_0191680"/>
<gene>
    <name evidence="2" type="ORF">TVAG_474490</name>
</gene>
<sequence>MDQIVTRIEALVRSDNQKEITTELVSIQHDLAAKLVLDIEEEKMVSYFSKFWSAIFHLANSQFSSVRLTSYTTITIFLMKMCPFYPEIICRSFSNVINECDLDSSSAYVIVATFAYLTNYIAPILLQDFLNTTPIFHYFFQASSLSSDRLSSVISNLPWLGDYWFNTVFAAFLTQYIKNPSRTVLNSVSQLMTRAPTQLTKLLLQFGNENKWNQNYITILAFLVTSDDFDKSFDFSIPKNSAFDYLNQESSLAFKSDCFKILSVFNDGLEITQESPDTLVFTLNKKSIKINYHLYKNEPTFFLLPLPFDLLEPKESDSSAIFNSKLENIGKLTQKTNSLDIIQRTISIIDRISQNNPSQNSSVLNCISFCANNILIKSENTIFSNVLYRIIFTSSNMSWFEYSQILRYFKIDHRLFKRAFGYDGEKKVRKMALEFAKNKNKKFSNEAIPFVVNLSKYYFYEMTSEVLLDTDFFDNENLSLHLKILSEILLRNELNKEKINFTKSDNITIISKSDTDHLSSQNEKSEENNITKSDTDHLTLQNDKIGNLHDRNHFTENYYHDISHLKELPSILMELEIPNDLELISYWFIILSFFDLSSNNCPQMRHLIDSAVAVIHATTTILTGSQRRITISNEIAQPIYEKTNSFLMNRTIDITEKGSVDNKIVLQPVYSATRFILSLPFGIIDRNFLRSVVERMFRFFPQTCSDFLLKHFEEFSNEERLHIICKLHKQLNSVSSPHIHAQWAELALFDINDDEFNDHITSDSLYFVENPEKIDADDLYEFVTFLTKSDKEKYSKSILKLFDGLSADQIHVFCILSQTKHQGLREIYENEFKRFTTMDLSFSSSDLLNSFMKSDKKDEKDIEFFRQNLSGLDLQLFEEKIKQEKFKKVDLQTVCQKSCHFRNEVTFQTAIFDSIIFNEAIDFEKLDIPPDFLSFVYEHSEKWKKTEIMKNILSKFSPNDAGTERENGLITKAISNFNAFVSQLMTTEKVTKNQMRVLSRVIELVDDSSTSLPVLLNLLKKEYSKNRKHFLLSLVNVYLKQTHSNNTELRKLIFSFIQSNQDLSLEFVSVTFRELSKIHVLEFQELKLMKDYMAVSGLTSLPYYNFSEILLPETISQKRYIPGKTSPLNELISKFMENLTPSSVSRGFRLMTTVLIVGSSEFGNNFFRKSLSYYIENVLVYRQNPFVIQSISELFENILLTEELSQIRSIVIECFLRITDGDYESPPMIYIIKKISPLVANLASQNSNLLKFITKIVKKFEKSDSFEIFDIQMQIRERMISKVATDEKRHQIITDRFINWIRDRNGFDSYYIVNFYVDWLNIFVNYTDRGNVSQIACAQILRNTQRFFVAIVLLAKAMKETDEEAKRLFIETLHSMKAHLTADWEWEAIAACLDQKMRQAFDICCH</sequence>
<organism evidence="2 3">
    <name type="scientific">Trichomonas vaginalis (strain ATCC PRA-98 / G3)</name>
    <dbReference type="NCBI Taxonomy" id="412133"/>
    <lineage>
        <taxon>Eukaryota</taxon>
        <taxon>Metamonada</taxon>
        <taxon>Parabasalia</taxon>
        <taxon>Trichomonadida</taxon>
        <taxon>Trichomonadidae</taxon>
        <taxon>Trichomonas</taxon>
    </lineage>
</organism>
<dbReference type="InParanoid" id="A2ESY5"/>
<feature type="region of interest" description="Disordered" evidence="1">
    <location>
        <begin position="516"/>
        <end position="536"/>
    </location>
</feature>
<dbReference type="VEuPathDB" id="TrichDB:TVAG_474490"/>